<dbReference type="PANTHER" id="PTHR35014:SF1">
    <property type="entry name" value="INFECTION RESPONSE PROTEIN"/>
    <property type="match status" value="1"/>
</dbReference>
<organism evidence="1 2">
    <name type="scientific">Steinernema hermaphroditum</name>
    <dbReference type="NCBI Taxonomy" id="289476"/>
    <lineage>
        <taxon>Eukaryota</taxon>
        <taxon>Metazoa</taxon>
        <taxon>Ecdysozoa</taxon>
        <taxon>Nematoda</taxon>
        <taxon>Chromadorea</taxon>
        <taxon>Rhabditida</taxon>
        <taxon>Tylenchina</taxon>
        <taxon>Panagrolaimomorpha</taxon>
        <taxon>Strongyloidoidea</taxon>
        <taxon>Steinernematidae</taxon>
        <taxon>Steinernema</taxon>
    </lineage>
</organism>
<keyword evidence="2" id="KW-1185">Reference proteome</keyword>
<gene>
    <name evidence="1" type="ORF">QR680_003664</name>
</gene>
<dbReference type="Proteomes" id="UP001175271">
    <property type="component" value="Unassembled WGS sequence"/>
</dbReference>
<protein>
    <recommendedName>
        <fullName evidence="3">DUF19 domain-containing protein</fullName>
    </recommendedName>
</protein>
<dbReference type="AlphaFoldDB" id="A0AA39HM53"/>
<name>A0AA39HM53_9BILA</name>
<evidence type="ECO:0008006" key="3">
    <source>
        <dbReference type="Google" id="ProtNLM"/>
    </source>
</evidence>
<dbReference type="PANTHER" id="PTHR35014">
    <property type="entry name" value="INFECTION RESPONSE PROTEIN-RELATED"/>
    <property type="match status" value="1"/>
</dbReference>
<proteinExistence type="predicted"/>
<sequence>MAQYLRLALALSSVPSGSPLHDSSSCNVTLLKGCYGTYLENFNLTTNPAPSYVQYARAKNVFIGEHGLSAQKEVCQWQHDLENCLGQSISSCITREAIQEALNVSNTDALLYQTDFDEDQYQCGDGYEDLLKYFDCYQNVQKERTEQFIACAKKFKDAVQKGGFKCSYLYDLMSCTGSIFTQECGPGISKLICNTQEAVYEPLFHQCDGSWPKC</sequence>
<reference evidence="1" key="1">
    <citation type="submission" date="2023-06" db="EMBL/GenBank/DDBJ databases">
        <title>Genomic analysis of the entomopathogenic nematode Steinernema hermaphroditum.</title>
        <authorList>
            <person name="Schwarz E.M."/>
            <person name="Heppert J.K."/>
            <person name="Baniya A."/>
            <person name="Schwartz H.T."/>
            <person name="Tan C.-H."/>
            <person name="Antoshechkin I."/>
            <person name="Sternberg P.W."/>
            <person name="Goodrich-Blair H."/>
            <person name="Dillman A.R."/>
        </authorList>
    </citation>
    <scope>NUCLEOTIDE SEQUENCE</scope>
    <source>
        <strain evidence="1">PS9179</strain>
        <tissue evidence="1">Whole animal</tissue>
    </source>
</reference>
<accession>A0AA39HM53</accession>
<comment type="caution">
    <text evidence="1">The sequence shown here is derived from an EMBL/GenBank/DDBJ whole genome shotgun (WGS) entry which is preliminary data.</text>
</comment>
<evidence type="ECO:0000313" key="1">
    <source>
        <dbReference type="EMBL" id="KAK0407909.1"/>
    </source>
</evidence>
<dbReference type="EMBL" id="JAUCMV010000003">
    <property type="protein sequence ID" value="KAK0407909.1"/>
    <property type="molecule type" value="Genomic_DNA"/>
</dbReference>
<evidence type="ECO:0000313" key="2">
    <source>
        <dbReference type="Proteomes" id="UP001175271"/>
    </source>
</evidence>